<comment type="caution">
    <text evidence="4">The sequence shown here is derived from an EMBL/GenBank/DDBJ whole genome shotgun (WGS) entry which is preliminary data.</text>
</comment>
<evidence type="ECO:0000259" key="3">
    <source>
        <dbReference type="Pfam" id="PF10180"/>
    </source>
</evidence>
<feature type="domain" description="WKF" evidence="3">
    <location>
        <begin position="232"/>
        <end position="294"/>
    </location>
</feature>
<dbReference type="EMBL" id="VSWD01000010">
    <property type="protein sequence ID" value="KAK3089045.1"/>
    <property type="molecule type" value="Genomic_DNA"/>
</dbReference>
<feature type="compositionally biased region" description="Basic residues" evidence="1">
    <location>
        <begin position="80"/>
        <end position="89"/>
    </location>
</feature>
<feature type="compositionally biased region" description="Basic residues" evidence="1">
    <location>
        <begin position="189"/>
        <end position="210"/>
    </location>
</feature>
<reference evidence="4" key="1">
    <citation type="submission" date="2019-08" db="EMBL/GenBank/DDBJ databases">
        <title>The improved chromosome-level genome for the pearl oyster Pinctada fucata martensii using PacBio sequencing and Hi-C.</title>
        <authorList>
            <person name="Zheng Z."/>
        </authorList>
    </citation>
    <scope>NUCLEOTIDE SEQUENCE</scope>
    <source>
        <strain evidence="4">ZZ-2019</strain>
        <tissue evidence="4">Adductor muscle</tissue>
    </source>
</reference>
<evidence type="ECO:0000313" key="5">
    <source>
        <dbReference type="Proteomes" id="UP001186944"/>
    </source>
</evidence>
<dbReference type="InterPro" id="IPR019327">
    <property type="entry name" value="WKF"/>
</dbReference>
<keyword evidence="2" id="KW-1133">Transmembrane helix</keyword>
<name>A0AA88XNX7_PINIB</name>
<evidence type="ECO:0000256" key="2">
    <source>
        <dbReference type="SAM" id="Phobius"/>
    </source>
</evidence>
<protein>
    <recommendedName>
        <fullName evidence="3">WKF domain-containing protein</fullName>
    </recommendedName>
</protein>
<gene>
    <name evidence="4" type="ORF">FSP39_000385</name>
</gene>
<feature type="transmembrane region" description="Helical" evidence="2">
    <location>
        <begin position="306"/>
        <end position="330"/>
    </location>
</feature>
<feature type="compositionally biased region" description="Basic and acidic residues" evidence="1">
    <location>
        <begin position="146"/>
        <end position="172"/>
    </location>
</feature>
<feature type="compositionally biased region" description="Basic and acidic residues" evidence="1">
    <location>
        <begin position="125"/>
        <end position="136"/>
    </location>
</feature>
<feature type="compositionally biased region" description="Basic and acidic residues" evidence="1">
    <location>
        <begin position="62"/>
        <end position="79"/>
    </location>
</feature>
<proteinExistence type="predicted"/>
<feature type="region of interest" description="Disordered" evidence="1">
    <location>
        <begin position="1"/>
        <end position="224"/>
    </location>
</feature>
<evidence type="ECO:0000256" key="1">
    <source>
        <dbReference type="SAM" id="MobiDB-lite"/>
    </source>
</evidence>
<accession>A0AA88XNX7</accession>
<dbReference type="Proteomes" id="UP001186944">
    <property type="component" value="Unassembled WGS sequence"/>
</dbReference>
<dbReference type="PANTHER" id="PTHR22306:SF2">
    <property type="entry name" value="CHROMOSOME 7 OPEN READING FRAME 50"/>
    <property type="match status" value="1"/>
</dbReference>
<dbReference type="Pfam" id="PF10180">
    <property type="entry name" value="WKF"/>
    <property type="match status" value="1"/>
</dbReference>
<keyword evidence="5" id="KW-1185">Reference proteome</keyword>
<organism evidence="4 5">
    <name type="scientific">Pinctada imbricata</name>
    <name type="common">Atlantic pearl-oyster</name>
    <name type="synonym">Pinctada martensii</name>
    <dbReference type="NCBI Taxonomy" id="66713"/>
    <lineage>
        <taxon>Eukaryota</taxon>
        <taxon>Metazoa</taxon>
        <taxon>Spiralia</taxon>
        <taxon>Lophotrochozoa</taxon>
        <taxon>Mollusca</taxon>
        <taxon>Bivalvia</taxon>
        <taxon>Autobranchia</taxon>
        <taxon>Pteriomorphia</taxon>
        <taxon>Pterioida</taxon>
        <taxon>Pterioidea</taxon>
        <taxon>Pteriidae</taxon>
        <taxon>Pinctada</taxon>
    </lineage>
</organism>
<dbReference type="AlphaFoldDB" id="A0AA88XNX7"/>
<keyword evidence="2" id="KW-0812">Transmembrane</keyword>
<feature type="compositionally biased region" description="Basic and acidic residues" evidence="1">
    <location>
        <begin position="41"/>
        <end position="53"/>
    </location>
</feature>
<feature type="compositionally biased region" description="Basic and acidic residues" evidence="1">
    <location>
        <begin position="1"/>
        <end position="14"/>
    </location>
</feature>
<keyword evidence="2" id="KW-0472">Membrane</keyword>
<feature type="compositionally biased region" description="Polar residues" evidence="1">
    <location>
        <begin position="105"/>
        <end position="117"/>
    </location>
</feature>
<evidence type="ECO:0000313" key="4">
    <source>
        <dbReference type="EMBL" id="KAK3089045.1"/>
    </source>
</evidence>
<sequence length="331" mass="38732">MKRKITDCDKKEGDGQMAGKGKLKHIHTPKYENMMDGVGSDYKEKKKKYDESSPKINTETVNVDKKHETEQSDKKQINEKRKKMKRKRNKEFAEKNDSGEGIAESGTSYTCESPTTKNNKRKHILHENTDLHEEKPSKKKKKKKIKELELGDCIKHFVGDSEKKKDPEESKNSDGQLAKEGSDVDIKTSKVKSNKAKRKEKKKKRRRKKIAKEEEDEEDDSKEGTAQTAALEYLRLWANNKKEWKFQKVRQVWLLNNLFSNEKVQDKDFAILLSYLEGLKGKSRQTTLQMAEKIMEPVDSDSEGTYIQYILFLLCQIQFLYVHNFIFLYMY</sequence>
<dbReference type="PANTHER" id="PTHR22306">
    <property type="entry name" value="CHROMOSOME 7 OPEN READING FRAME 50"/>
    <property type="match status" value="1"/>
</dbReference>